<reference evidence="4" key="1">
    <citation type="submission" date="2022-06" db="EMBL/GenBank/DDBJ databases">
        <title>Rothia sp. isolated from sandalwood seedling.</title>
        <authorList>
            <person name="Tuikhar N."/>
            <person name="Kirdat K."/>
            <person name="Thorat V."/>
            <person name="Swetha P."/>
            <person name="Padma S."/>
            <person name="Sundararaj R."/>
            <person name="Yadav A."/>
        </authorList>
    </citation>
    <scope>NUCLEOTIDE SEQUENCE</scope>
    <source>
        <strain evidence="4">AR01</strain>
    </source>
</reference>
<feature type="domain" description="Soluble ligand binding" evidence="3">
    <location>
        <begin position="146"/>
        <end position="200"/>
    </location>
</feature>
<organism evidence="4 5">
    <name type="scientific">Rothia santali</name>
    <dbReference type="NCBI Taxonomy" id="2949643"/>
    <lineage>
        <taxon>Bacteria</taxon>
        <taxon>Bacillati</taxon>
        <taxon>Actinomycetota</taxon>
        <taxon>Actinomycetes</taxon>
        <taxon>Micrococcales</taxon>
        <taxon>Micrococcaceae</taxon>
        <taxon>Rothia</taxon>
    </lineage>
</organism>
<dbReference type="Pfam" id="PF10531">
    <property type="entry name" value="SLBB"/>
    <property type="match status" value="1"/>
</dbReference>
<feature type="compositionally biased region" description="Gly residues" evidence="1">
    <location>
        <begin position="216"/>
        <end position="227"/>
    </location>
</feature>
<feature type="region of interest" description="Disordered" evidence="1">
    <location>
        <begin position="1"/>
        <end position="53"/>
    </location>
</feature>
<keyword evidence="2" id="KW-0472">Membrane</keyword>
<evidence type="ECO:0000313" key="4">
    <source>
        <dbReference type="EMBL" id="MCP3426816.1"/>
    </source>
</evidence>
<dbReference type="InterPro" id="IPR019554">
    <property type="entry name" value="Soluble_ligand-bd"/>
</dbReference>
<evidence type="ECO:0000256" key="2">
    <source>
        <dbReference type="SAM" id="Phobius"/>
    </source>
</evidence>
<feature type="region of interest" description="Disordered" evidence="1">
    <location>
        <begin position="106"/>
        <end position="143"/>
    </location>
</feature>
<feature type="compositionally biased region" description="Basic and acidic residues" evidence="1">
    <location>
        <begin position="231"/>
        <end position="240"/>
    </location>
</feature>
<dbReference type="Proteomes" id="UP001139502">
    <property type="component" value="Unassembled WGS sequence"/>
</dbReference>
<feature type="compositionally biased region" description="Basic and acidic residues" evidence="1">
    <location>
        <begin position="257"/>
        <end position="272"/>
    </location>
</feature>
<keyword evidence="5" id="KW-1185">Reference proteome</keyword>
<sequence>MGTESVDAGPVAGDAGPAGNDRSAASEHRADTRRPDDDEYPTADEYAADDERLVGGGAPRHVAASGAVSLVRWAASRRAVTAVLAMALLGLLVVVFFPPSCGRSPEVSVLVSGSPSPLPEGLPSGAPTASSSGNPAGASTGSGDVVVHVTGAVRRPGLVRLPDGALVDDAVREAGGLSEDAAPDGVNLAAALEGGQQVRIPARGESAVAAPAPAPAGGGAGGVGRGPQKGRPGEGRDEHPPQVVAGRRPLVLHRDRRVPALHHEAVEQQRDD</sequence>
<protein>
    <submittedName>
        <fullName evidence="4">SLBB domain-containing protein</fullName>
    </submittedName>
</protein>
<dbReference type="AlphaFoldDB" id="A0A9X2HCG2"/>
<feature type="compositionally biased region" description="Low complexity" evidence="1">
    <location>
        <begin position="106"/>
        <end position="125"/>
    </location>
</feature>
<evidence type="ECO:0000313" key="5">
    <source>
        <dbReference type="Proteomes" id="UP001139502"/>
    </source>
</evidence>
<feature type="region of interest" description="Disordered" evidence="1">
    <location>
        <begin position="209"/>
        <end position="272"/>
    </location>
</feature>
<feature type="compositionally biased region" description="Low complexity" evidence="1">
    <location>
        <begin position="1"/>
        <end position="19"/>
    </location>
</feature>
<name>A0A9X2HCG2_9MICC</name>
<comment type="caution">
    <text evidence="4">The sequence shown here is derived from an EMBL/GenBank/DDBJ whole genome shotgun (WGS) entry which is preliminary data.</text>
</comment>
<keyword evidence="2" id="KW-0812">Transmembrane</keyword>
<proteinExistence type="predicted"/>
<evidence type="ECO:0000259" key="3">
    <source>
        <dbReference type="Pfam" id="PF10531"/>
    </source>
</evidence>
<dbReference type="EMBL" id="JANAFB010000038">
    <property type="protein sequence ID" value="MCP3426816.1"/>
    <property type="molecule type" value="Genomic_DNA"/>
</dbReference>
<keyword evidence="2" id="KW-1133">Transmembrane helix</keyword>
<feature type="compositionally biased region" description="Basic and acidic residues" evidence="1">
    <location>
        <begin position="24"/>
        <end position="36"/>
    </location>
</feature>
<feature type="non-terminal residue" evidence="4">
    <location>
        <position position="272"/>
    </location>
</feature>
<accession>A0A9X2HCG2</accession>
<dbReference type="Gene3D" id="3.10.560.10">
    <property type="entry name" value="Outer membrane lipoprotein wza domain like"/>
    <property type="match status" value="1"/>
</dbReference>
<dbReference type="RefSeq" id="WP_254168036.1">
    <property type="nucleotide sequence ID" value="NZ_JANAFB010000038.1"/>
</dbReference>
<feature type="compositionally biased region" description="Polar residues" evidence="1">
    <location>
        <begin position="127"/>
        <end position="142"/>
    </location>
</feature>
<feature type="transmembrane region" description="Helical" evidence="2">
    <location>
        <begin position="79"/>
        <end position="97"/>
    </location>
</feature>
<feature type="compositionally biased region" description="Acidic residues" evidence="1">
    <location>
        <begin position="37"/>
        <end position="48"/>
    </location>
</feature>
<gene>
    <name evidence="4" type="ORF">NBM05_12580</name>
</gene>
<evidence type="ECO:0000256" key="1">
    <source>
        <dbReference type="SAM" id="MobiDB-lite"/>
    </source>
</evidence>